<accession>A0A284S997</accession>
<proteinExistence type="predicted"/>
<dbReference type="OrthoDB" id="3007535at2759"/>
<reference evidence="2" key="1">
    <citation type="journal article" date="2017" name="Nat. Ecol. Evol.">
        <title>Genome expansion and lineage-specific genetic innovations in the forest pathogenic fungi Armillaria.</title>
        <authorList>
            <person name="Sipos G."/>
            <person name="Prasanna A.N."/>
            <person name="Walter M.C."/>
            <person name="O'Connor E."/>
            <person name="Balint B."/>
            <person name="Krizsan K."/>
            <person name="Kiss B."/>
            <person name="Hess J."/>
            <person name="Varga T."/>
            <person name="Slot J."/>
            <person name="Riley R."/>
            <person name="Boka B."/>
            <person name="Rigling D."/>
            <person name="Barry K."/>
            <person name="Lee J."/>
            <person name="Mihaltcheva S."/>
            <person name="LaButti K."/>
            <person name="Lipzen A."/>
            <person name="Waldron R."/>
            <person name="Moloney N.M."/>
            <person name="Sperisen C."/>
            <person name="Kredics L."/>
            <person name="Vagvoelgyi C."/>
            <person name="Patrignani A."/>
            <person name="Fitzpatrick D."/>
            <person name="Nagy I."/>
            <person name="Doyle S."/>
            <person name="Anderson J.B."/>
            <person name="Grigoriev I.V."/>
            <person name="Gueldener U."/>
            <person name="Muensterkoetter M."/>
            <person name="Nagy L.G."/>
        </authorList>
    </citation>
    <scope>NUCLEOTIDE SEQUENCE [LARGE SCALE GENOMIC DNA]</scope>
    <source>
        <strain evidence="2">C18/9</strain>
    </source>
</reference>
<name>A0A284S997_ARMOS</name>
<keyword evidence="2" id="KW-1185">Reference proteome</keyword>
<organism evidence="1 2">
    <name type="scientific">Armillaria ostoyae</name>
    <name type="common">Armillaria root rot fungus</name>
    <dbReference type="NCBI Taxonomy" id="47428"/>
    <lineage>
        <taxon>Eukaryota</taxon>
        <taxon>Fungi</taxon>
        <taxon>Dikarya</taxon>
        <taxon>Basidiomycota</taxon>
        <taxon>Agaricomycotina</taxon>
        <taxon>Agaricomycetes</taxon>
        <taxon>Agaricomycetidae</taxon>
        <taxon>Agaricales</taxon>
        <taxon>Marasmiineae</taxon>
        <taxon>Physalacriaceae</taxon>
        <taxon>Armillaria</taxon>
    </lineage>
</organism>
<dbReference type="EMBL" id="FUEG01000046">
    <property type="protein sequence ID" value="SJL17571.1"/>
    <property type="molecule type" value="Genomic_DNA"/>
</dbReference>
<gene>
    <name evidence="1" type="ORF">ARMOST_21123</name>
</gene>
<evidence type="ECO:0000313" key="2">
    <source>
        <dbReference type="Proteomes" id="UP000219338"/>
    </source>
</evidence>
<dbReference type="Proteomes" id="UP000219338">
    <property type="component" value="Unassembled WGS sequence"/>
</dbReference>
<protein>
    <submittedName>
        <fullName evidence="1">Uncharacterized protein</fullName>
    </submittedName>
</protein>
<evidence type="ECO:0000313" key="1">
    <source>
        <dbReference type="EMBL" id="SJL17571.1"/>
    </source>
</evidence>
<dbReference type="STRING" id="47428.A0A284S997"/>
<dbReference type="OMA" id="CKIEAWI"/>
<dbReference type="AlphaFoldDB" id="A0A284S997"/>
<sequence length="264" mass="30067">MTENAVHLELAREEKSISSVKIRHDVSPSKFMAQGLQLEEAQVRLQHDIDTLGPHSTDLQHSKVQAQANRIQCKIEAWINVQKDIQPSKVPLYLPSTALRLNAIDLTMQKAIIDDERRLHLAQANDTLALLCDHLLLKSYLTMWQQQFSQGQHHGTKANTLIHRVNEKIAADVARYRRTYAAIETLSAKLNWFEWQGILQSLKEEHVRGLDQYNESSSEGHCNLAWIWKTHLQGGQKGLQEALRIEWCKSLGLEPSSGKKNANC</sequence>